<dbReference type="AlphaFoldDB" id="A0A2T5V1P8"/>
<dbReference type="EMBL" id="QAYG01000010">
    <property type="protein sequence ID" value="PTW57689.1"/>
    <property type="molecule type" value="Genomic_DNA"/>
</dbReference>
<dbReference type="RefSeq" id="WP_210203626.1">
    <property type="nucleotide sequence ID" value="NZ_QAYG01000010.1"/>
</dbReference>
<gene>
    <name evidence="2" type="ORF">C8N35_110168</name>
</gene>
<name>A0A2T5V1P8_9HYPH</name>
<feature type="compositionally biased region" description="Basic and acidic residues" evidence="1">
    <location>
        <begin position="112"/>
        <end position="123"/>
    </location>
</feature>
<evidence type="ECO:0000313" key="2">
    <source>
        <dbReference type="EMBL" id="PTW57689.1"/>
    </source>
</evidence>
<comment type="caution">
    <text evidence="2">The sequence shown here is derived from an EMBL/GenBank/DDBJ whole genome shotgun (WGS) entry which is preliminary data.</text>
</comment>
<dbReference type="Proteomes" id="UP000244081">
    <property type="component" value="Unassembled WGS sequence"/>
</dbReference>
<evidence type="ECO:0000313" key="3">
    <source>
        <dbReference type="Proteomes" id="UP000244081"/>
    </source>
</evidence>
<keyword evidence="3" id="KW-1185">Reference proteome</keyword>
<reference evidence="2 3" key="1">
    <citation type="submission" date="2018-04" db="EMBL/GenBank/DDBJ databases">
        <title>Genomic Encyclopedia of Archaeal and Bacterial Type Strains, Phase II (KMG-II): from individual species to whole genera.</title>
        <authorList>
            <person name="Goeker M."/>
        </authorList>
    </citation>
    <scope>NUCLEOTIDE SEQUENCE [LARGE SCALE GENOMIC DNA]</scope>
    <source>
        <strain evidence="2 3">DSM 23382</strain>
    </source>
</reference>
<sequence length="123" mass="13458">MRQDRGQTTRGAQSEAARHEALRLRTLARLIGAEPGEGESAQRAVVARLAKALRGERRRGKAGHWTYDLNRHIALLQAYRAERALLPGAVQGRADGTYPPPPGRHASAGPRQTHEEKSPRPCG</sequence>
<organism evidence="2 3">
    <name type="scientific">Breoghania corrubedonensis</name>
    <dbReference type="NCBI Taxonomy" id="665038"/>
    <lineage>
        <taxon>Bacteria</taxon>
        <taxon>Pseudomonadati</taxon>
        <taxon>Pseudomonadota</taxon>
        <taxon>Alphaproteobacteria</taxon>
        <taxon>Hyphomicrobiales</taxon>
        <taxon>Stappiaceae</taxon>
        <taxon>Breoghania</taxon>
    </lineage>
</organism>
<accession>A0A2T5V1P8</accession>
<proteinExistence type="predicted"/>
<evidence type="ECO:0000256" key="1">
    <source>
        <dbReference type="SAM" id="MobiDB-lite"/>
    </source>
</evidence>
<protein>
    <submittedName>
        <fullName evidence="2">Uncharacterized protein</fullName>
    </submittedName>
</protein>
<feature type="region of interest" description="Disordered" evidence="1">
    <location>
        <begin position="90"/>
        <end position="123"/>
    </location>
</feature>